<feature type="domain" description="HhH-GPD" evidence="5">
    <location>
        <begin position="283"/>
        <end position="447"/>
    </location>
</feature>
<evidence type="ECO:0000313" key="7">
    <source>
        <dbReference type="Proteomes" id="UP000001261"/>
    </source>
</evidence>
<dbReference type="STRING" id="246410.J3KCT7"/>
<dbReference type="VEuPathDB" id="FungiDB:CIMG_04112"/>
<evidence type="ECO:0000256" key="2">
    <source>
        <dbReference type="ARBA" id="ARBA00022763"/>
    </source>
</evidence>
<keyword evidence="7" id="KW-1185">Reference proteome</keyword>
<protein>
    <submittedName>
        <fullName evidence="6">DNA-3-methyladenine glycosylase</fullName>
    </submittedName>
</protein>
<dbReference type="FunFam" id="1.10.340.30:FF:000004">
    <property type="entry name" value="DNA-3-methyladenine glycosylase II"/>
    <property type="match status" value="1"/>
</dbReference>
<evidence type="ECO:0000259" key="5">
    <source>
        <dbReference type="SMART" id="SM00478"/>
    </source>
</evidence>
<dbReference type="Pfam" id="PF00730">
    <property type="entry name" value="HhH-GPD"/>
    <property type="match status" value="1"/>
</dbReference>
<dbReference type="PANTHER" id="PTHR43003">
    <property type="entry name" value="DNA-3-METHYLADENINE GLYCOSYLASE"/>
    <property type="match status" value="1"/>
</dbReference>
<keyword evidence="3" id="KW-0234">DNA repair</keyword>
<feature type="compositionally biased region" description="Low complexity" evidence="4">
    <location>
        <begin position="31"/>
        <end position="44"/>
    </location>
</feature>
<feature type="compositionally biased region" description="Low complexity" evidence="4">
    <location>
        <begin position="84"/>
        <end position="93"/>
    </location>
</feature>
<dbReference type="SUPFAM" id="SSF48150">
    <property type="entry name" value="DNA-glycosylase"/>
    <property type="match status" value="1"/>
</dbReference>
<evidence type="ECO:0000256" key="1">
    <source>
        <dbReference type="ARBA" id="ARBA00010817"/>
    </source>
</evidence>
<gene>
    <name evidence="6" type="ORF">CIMG_04112</name>
</gene>
<evidence type="ECO:0000313" key="6">
    <source>
        <dbReference type="EMBL" id="EAS33088.3"/>
    </source>
</evidence>
<dbReference type="Proteomes" id="UP000001261">
    <property type="component" value="Unassembled WGS sequence"/>
</dbReference>
<dbReference type="RefSeq" id="XP_001244671.2">
    <property type="nucleotide sequence ID" value="XM_001244670.2"/>
</dbReference>
<dbReference type="GO" id="GO:0032131">
    <property type="term" value="F:alkylated DNA binding"/>
    <property type="evidence" value="ECO:0007669"/>
    <property type="project" value="TreeGrafter"/>
</dbReference>
<dbReference type="PANTHER" id="PTHR43003:SF5">
    <property type="entry name" value="DNA-3-METHYLADENINE GLYCOSYLASE"/>
    <property type="match status" value="1"/>
</dbReference>
<dbReference type="InParanoid" id="J3KCT7"/>
<reference evidence="7" key="1">
    <citation type="journal article" date="2009" name="Genome Res.">
        <title>Comparative genomic analyses of the human fungal pathogens Coccidioides and their relatives.</title>
        <authorList>
            <person name="Sharpton T.J."/>
            <person name="Stajich J.E."/>
            <person name="Rounsley S.D."/>
            <person name="Gardner M.J."/>
            <person name="Wortman J.R."/>
            <person name="Jordar V.S."/>
            <person name="Maiti R."/>
            <person name="Kodira C.D."/>
            <person name="Neafsey D.E."/>
            <person name="Zeng Q."/>
            <person name="Hung C.-Y."/>
            <person name="McMahan C."/>
            <person name="Muszewska A."/>
            <person name="Grynberg M."/>
            <person name="Mandel M.A."/>
            <person name="Kellner E.M."/>
            <person name="Barker B.M."/>
            <person name="Galgiani J.N."/>
            <person name="Orbach M.J."/>
            <person name="Kirkland T.N."/>
            <person name="Cole G.T."/>
            <person name="Henn M.R."/>
            <person name="Birren B.W."/>
            <person name="Taylor J.W."/>
        </authorList>
    </citation>
    <scope>NUCLEOTIDE SEQUENCE [LARGE SCALE GENOMIC DNA]</scope>
    <source>
        <strain evidence="7">RS</strain>
    </source>
</reference>
<dbReference type="GO" id="GO:0005634">
    <property type="term" value="C:nucleus"/>
    <property type="evidence" value="ECO:0007669"/>
    <property type="project" value="TreeGrafter"/>
</dbReference>
<dbReference type="EMBL" id="GG704916">
    <property type="protein sequence ID" value="EAS33088.3"/>
    <property type="molecule type" value="Genomic_DNA"/>
</dbReference>
<reference evidence="7" key="2">
    <citation type="journal article" date="2010" name="Genome Res.">
        <title>Population genomic sequencing of Coccidioides fungi reveals recent hybridization and transposon control.</title>
        <authorList>
            <person name="Neafsey D.E."/>
            <person name="Barker B.M."/>
            <person name="Sharpton T.J."/>
            <person name="Stajich J.E."/>
            <person name="Park D.J."/>
            <person name="Whiston E."/>
            <person name="Hung C.-Y."/>
            <person name="McMahan C."/>
            <person name="White J."/>
            <person name="Sykes S."/>
            <person name="Heiman D."/>
            <person name="Young S."/>
            <person name="Zeng Q."/>
            <person name="Abouelleil A."/>
            <person name="Aftuck L."/>
            <person name="Bessette D."/>
            <person name="Brown A."/>
            <person name="FitzGerald M."/>
            <person name="Lui A."/>
            <person name="Macdonald J.P."/>
            <person name="Priest M."/>
            <person name="Orbach M.J."/>
            <person name="Galgiani J.N."/>
            <person name="Kirkland T.N."/>
            <person name="Cole G.T."/>
            <person name="Birren B.W."/>
            <person name="Henn M.R."/>
            <person name="Taylor J.W."/>
            <person name="Rounsley S.D."/>
        </authorList>
    </citation>
    <scope>GENOME REANNOTATION</scope>
    <source>
        <strain evidence="7">RS</strain>
    </source>
</reference>
<feature type="region of interest" description="Disordered" evidence="4">
    <location>
        <begin position="31"/>
        <end position="140"/>
    </location>
</feature>
<dbReference type="GeneID" id="4562510"/>
<dbReference type="GO" id="GO:0006307">
    <property type="term" value="P:DNA alkylation repair"/>
    <property type="evidence" value="ECO:0007669"/>
    <property type="project" value="TreeGrafter"/>
</dbReference>
<evidence type="ECO:0000256" key="3">
    <source>
        <dbReference type="ARBA" id="ARBA00023204"/>
    </source>
</evidence>
<dbReference type="InterPro" id="IPR051912">
    <property type="entry name" value="Alkylbase_DNA_Glycosylase/TA"/>
</dbReference>
<sequence length="455" mass="49298">MRLSLLTKRLNLLYPATPMAARRSARISAATQKAATKTTEQTSEVKNIVSKRAQKSRVDKPAAKKTSIQSSSSAGKRAAKGTTSRGPQSAAPGPSAPRKRKREASHDGERPAAPSTPPPFIPTLRPKPASSAHPDLNRPVDPHRTTATLVTPHGTHLTAYPRTIEEASPSKTGIPRPTATTGNILEQGLAHLLKVDPKLRSVIEKYPSPPFSPSDLAEEIDPFQALASGIIGQQVSGAAAKSIKKKFVALFHKGLAVAGTTGALADATEVKSENAKQANDYDYGTNTEKSINENDCKNEDGAVRFPTPEEVMKCDLATLRTAGLSQRKAEYIQGLAEKFVNGELSARMLLTASDEDVLEKLIAVRGLGKWSVEMFSVFGLKRMDVFSTGDLGVQRGMAAFVGRDIAKLKAKGGGKFKYMAEKEMLEIAAPFAPYRSLFMWYMWRWENVDLAVMQN</sequence>
<dbReference type="SMART" id="SM00478">
    <property type="entry name" value="ENDO3c"/>
    <property type="match status" value="1"/>
</dbReference>
<dbReference type="InterPro" id="IPR011257">
    <property type="entry name" value="DNA_glycosylase"/>
</dbReference>
<dbReference type="OMA" id="VEMFAMF"/>
<dbReference type="KEGG" id="cim:CIMG_04112"/>
<dbReference type="AlphaFoldDB" id="J3KCT7"/>
<dbReference type="FunCoup" id="J3KCT7">
    <property type="interactions" value="59"/>
</dbReference>
<comment type="similarity">
    <text evidence="1">Belongs to the alkylbase DNA glycosidase AlkA family.</text>
</comment>
<dbReference type="GO" id="GO:0043916">
    <property type="term" value="F:DNA-7-methylguanine glycosylase activity"/>
    <property type="evidence" value="ECO:0007669"/>
    <property type="project" value="TreeGrafter"/>
</dbReference>
<dbReference type="InterPro" id="IPR003265">
    <property type="entry name" value="HhH-GPD_domain"/>
</dbReference>
<accession>J3KCT7</accession>
<name>J3KCT7_COCIM</name>
<dbReference type="OrthoDB" id="415889at2759"/>
<proteinExistence type="inferred from homology"/>
<dbReference type="GO" id="GO:0006285">
    <property type="term" value="P:base-excision repair, AP site formation"/>
    <property type="evidence" value="ECO:0007669"/>
    <property type="project" value="TreeGrafter"/>
</dbReference>
<keyword evidence="2" id="KW-0227">DNA damage</keyword>
<organism evidence="6 7">
    <name type="scientific">Coccidioides immitis (strain RS)</name>
    <name type="common">Valley fever fungus</name>
    <dbReference type="NCBI Taxonomy" id="246410"/>
    <lineage>
        <taxon>Eukaryota</taxon>
        <taxon>Fungi</taxon>
        <taxon>Dikarya</taxon>
        <taxon>Ascomycota</taxon>
        <taxon>Pezizomycotina</taxon>
        <taxon>Eurotiomycetes</taxon>
        <taxon>Eurotiomycetidae</taxon>
        <taxon>Onygenales</taxon>
        <taxon>Onygenaceae</taxon>
        <taxon>Coccidioides</taxon>
    </lineage>
</organism>
<dbReference type="Gene3D" id="1.10.340.30">
    <property type="entry name" value="Hypothetical protein, domain 2"/>
    <property type="match status" value="1"/>
</dbReference>
<dbReference type="GO" id="GO:0032993">
    <property type="term" value="C:protein-DNA complex"/>
    <property type="evidence" value="ECO:0007669"/>
    <property type="project" value="TreeGrafter"/>
</dbReference>
<evidence type="ECO:0000256" key="4">
    <source>
        <dbReference type="SAM" id="MobiDB-lite"/>
    </source>
</evidence>
<dbReference type="CDD" id="cd00056">
    <property type="entry name" value="ENDO3c"/>
    <property type="match status" value="1"/>
</dbReference>
<dbReference type="GO" id="GO:0008725">
    <property type="term" value="F:DNA-3-methyladenine glycosylase activity"/>
    <property type="evidence" value="ECO:0007669"/>
    <property type="project" value="TreeGrafter"/>
</dbReference>